<dbReference type="InterPro" id="IPR024208">
    <property type="entry name" value="DUF3842"/>
</dbReference>
<organism evidence="1 2">
    <name type="scientific">Candidatus Magnetoglobus multicellularis str. Araruama</name>
    <dbReference type="NCBI Taxonomy" id="890399"/>
    <lineage>
        <taxon>Bacteria</taxon>
        <taxon>Pseudomonadati</taxon>
        <taxon>Thermodesulfobacteriota</taxon>
        <taxon>Desulfobacteria</taxon>
        <taxon>Desulfobacterales</taxon>
        <taxon>Desulfobacteraceae</taxon>
        <taxon>Candidatus Magnetoglobus</taxon>
    </lineage>
</organism>
<dbReference type="EMBL" id="ATBP01000652">
    <property type="protein sequence ID" value="ETR69407.1"/>
    <property type="molecule type" value="Genomic_DNA"/>
</dbReference>
<sequence length="97" mass="10458">MLKARANRGASGENAIVQTVKNVDVIIGTIAIVIAHGMMGEMTPLMTEAITCSQALKIIIPISQENLQIVGAPQIPLPRLVEHLIDDYLSEICQPNI</sequence>
<name>A0A1V1P3H6_9BACT</name>
<proteinExistence type="predicted"/>
<protein>
    <submittedName>
        <fullName evidence="1">Uncharacterized protein</fullName>
    </submittedName>
</protein>
<evidence type="ECO:0000313" key="1">
    <source>
        <dbReference type="EMBL" id="ETR69407.1"/>
    </source>
</evidence>
<gene>
    <name evidence="1" type="ORF">OMM_09623</name>
</gene>
<dbReference type="Proteomes" id="UP000189670">
    <property type="component" value="Unassembled WGS sequence"/>
</dbReference>
<accession>A0A1V1P3H6</accession>
<dbReference type="Pfam" id="PF12953">
    <property type="entry name" value="DUF3842"/>
    <property type="match status" value="1"/>
</dbReference>
<reference evidence="2" key="1">
    <citation type="submission" date="2012-11" db="EMBL/GenBank/DDBJ databases">
        <authorList>
            <person name="Lucero-Rivera Y.E."/>
            <person name="Tovar-Ramirez D."/>
        </authorList>
    </citation>
    <scope>NUCLEOTIDE SEQUENCE [LARGE SCALE GENOMIC DNA]</scope>
    <source>
        <strain evidence="2">Araruama</strain>
    </source>
</reference>
<comment type="caution">
    <text evidence="1">The sequence shown here is derived from an EMBL/GenBank/DDBJ whole genome shotgun (WGS) entry which is preliminary data.</text>
</comment>
<evidence type="ECO:0000313" key="2">
    <source>
        <dbReference type="Proteomes" id="UP000189670"/>
    </source>
</evidence>
<dbReference type="AlphaFoldDB" id="A0A1V1P3H6"/>